<evidence type="ECO:0000313" key="1">
    <source>
        <dbReference type="EMBL" id="MVN78841.1"/>
    </source>
</evidence>
<keyword evidence="2" id="KW-1185">Reference proteome</keyword>
<reference evidence="1 2" key="1">
    <citation type="submission" date="2019-12" db="EMBL/GenBank/DDBJ databases">
        <title>Hymenobacter sp. HMF4947 Genome sequencing and assembly.</title>
        <authorList>
            <person name="Kang H."/>
            <person name="Cha I."/>
            <person name="Kim H."/>
            <person name="Joh K."/>
        </authorList>
    </citation>
    <scope>NUCLEOTIDE SEQUENCE [LARGE SCALE GENOMIC DNA]</scope>
    <source>
        <strain evidence="1 2">HMF4947</strain>
    </source>
</reference>
<protein>
    <submittedName>
        <fullName evidence="1">DUF3500 domain-containing protein</fullName>
    </submittedName>
</protein>
<organism evidence="1 2">
    <name type="scientific">Hymenobacter ginkgonis</name>
    <dbReference type="NCBI Taxonomy" id="2682976"/>
    <lineage>
        <taxon>Bacteria</taxon>
        <taxon>Pseudomonadati</taxon>
        <taxon>Bacteroidota</taxon>
        <taxon>Cytophagia</taxon>
        <taxon>Cytophagales</taxon>
        <taxon>Hymenobacteraceae</taxon>
        <taxon>Hymenobacter</taxon>
    </lineage>
</organism>
<dbReference type="EMBL" id="WQKZ01000007">
    <property type="protein sequence ID" value="MVN78841.1"/>
    <property type="molecule type" value="Genomic_DNA"/>
</dbReference>
<dbReference type="Pfam" id="PF12006">
    <property type="entry name" value="DUF3500"/>
    <property type="match status" value="1"/>
</dbReference>
<proteinExistence type="predicted"/>
<accession>A0A7K1TL55</accession>
<name>A0A7K1TL55_9BACT</name>
<dbReference type="AlphaFoldDB" id="A0A7K1TL55"/>
<gene>
    <name evidence="1" type="ORF">GO988_21125</name>
</gene>
<sequence length="195" mass="21469">MTTVQVQYAKALIKEISGTRANEGWDEIQQLLNADEYLAANGGGSTYGAANYYIAFLGTPATTGTFGIQFGGHHLACDSTYKDGVLTGATPAFRGVEPFATFTLNSTTNQPLRIGGRKQVCCIGHQLELSVAAGGSKSAMCAVDNHSFARRHQHFRESNRLVRLRQKYQDVRTGWHPGKQIAARIIRRARIRRNR</sequence>
<dbReference type="Proteomes" id="UP000441336">
    <property type="component" value="Unassembled WGS sequence"/>
</dbReference>
<dbReference type="InterPro" id="IPR021889">
    <property type="entry name" value="DUF3500"/>
</dbReference>
<comment type="caution">
    <text evidence="1">The sequence shown here is derived from an EMBL/GenBank/DDBJ whole genome shotgun (WGS) entry which is preliminary data.</text>
</comment>
<evidence type="ECO:0000313" key="2">
    <source>
        <dbReference type="Proteomes" id="UP000441336"/>
    </source>
</evidence>